<comment type="caution">
    <text evidence="1">The sequence shown here is derived from an EMBL/GenBank/DDBJ whole genome shotgun (WGS) entry which is preliminary data.</text>
</comment>
<protein>
    <submittedName>
        <fullName evidence="1">Uncharacterized protein</fullName>
    </submittedName>
</protein>
<dbReference type="Proteomes" id="UP001443914">
    <property type="component" value="Unassembled WGS sequence"/>
</dbReference>
<accession>A0AAW1HN85</accession>
<dbReference type="EMBL" id="JBDFQZ010000011">
    <property type="protein sequence ID" value="KAK9677254.1"/>
    <property type="molecule type" value="Genomic_DNA"/>
</dbReference>
<dbReference type="PANTHER" id="PTHR33132">
    <property type="entry name" value="OSJNBB0118P14.9 PROTEIN"/>
    <property type="match status" value="1"/>
</dbReference>
<organism evidence="1 2">
    <name type="scientific">Saponaria officinalis</name>
    <name type="common">Common soapwort</name>
    <name type="synonym">Lychnis saponaria</name>
    <dbReference type="NCBI Taxonomy" id="3572"/>
    <lineage>
        <taxon>Eukaryota</taxon>
        <taxon>Viridiplantae</taxon>
        <taxon>Streptophyta</taxon>
        <taxon>Embryophyta</taxon>
        <taxon>Tracheophyta</taxon>
        <taxon>Spermatophyta</taxon>
        <taxon>Magnoliopsida</taxon>
        <taxon>eudicotyledons</taxon>
        <taxon>Gunneridae</taxon>
        <taxon>Pentapetalae</taxon>
        <taxon>Caryophyllales</taxon>
        <taxon>Caryophyllaceae</taxon>
        <taxon>Caryophylleae</taxon>
        <taxon>Saponaria</taxon>
    </lineage>
</organism>
<sequence>MAKKSSISTNKRTCLCSPTTHPGSFRCKIHRCPKKSSSRPPSTRANINNNNGLLKAFLLQIISPSRHDQRRRWAFRPRPTRFRLSISNANNVLMVNC</sequence>
<dbReference type="AlphaFoldDB" id="A0AAW1HN85"/>
<evidence type="ECO:0000313" key="1">
    <source>
        <dbReference type="EMBL" id="KAK9677254.1"/>
    </source>
</evidence>
<proteinExistence type="predicted"/>
<keyword evidence="2" id="KW-1185">Reference proteome</keyword>
<reference evidence="1" key="1">
    <citation type="submission" date="2024-03" db="EMBL/GenBank/DDBJ databases">
        <title>WGS assembly of Saponaria officinalis var. Norfolk2.</title>
        <authorList>
            <person name="Jenkins J."/>
            <person name="Shu S."/>
            <person name="Grimwood J."/>
            <person name="Barry K."/>
            <person name="Goodstein D."/>
            <person name="Schmutz J."/>
            <person name="Leebens-Mack J."/>
            <person name="Osbourn A."/>
        </authorList>
    </citation>
    <scope>NUCLEOTIDE SEQUENCE [LARGE SCALE GENOMIC DNA]</scope>
    <source>
        <strain evidence="1">JIC</strain>
    </source>
</reference>
<name>A0AAW1HN85_SAPOF</name>
<evidence type="ECO:0000313" key="2">
    <source>
        <dbReference type="Proteomes" id="UP001443914"/>
    </source>
</evidence>
<gene>
    <name evidence="1" type="ORF">RND81_11G131000</name>
</gene>
<dbReference type="PANTHER" id="PTHR33132:SF142">
    <property type="entry name" value="SERINE-RICH PROTEIN-LIKE PROTEIN"/>
    <property type="match status" value="1"/>
</dbReference>